<feature type="repeat" description="ANK" evidence="3">
    <location>
        <begin position="1041"/>
        <end position="1073"/>
    </location>
</feature>
<feature type="compositionally biased region" description="Polar residues" evidence="4">
    <location>
        <begin position="679"/>
        <end position="704"/>
    </location>
</feature>
<keyword evidence="5" id="KW-1133">Transmembrane helix</keyword>
<dbReference type="SUPFAM" id="SSF48403">
    <property type="entry name" value="Ankyrin repeat"/>
    <property type="match status" value="1"/>
</dbReference>
<feature type="compositionally biased region" description="Low complexity" evidence="4">
    <location>
        <begin position="601"/>
        <end position="611"/>
    </location>
</feature>
<feature type="compositionally biased region" description="Basic and acidic residues" evidence="4">
    <location>
        <begin position="79"/>
        <end position="89"/>
    </location>
</feature>
<dbReference type="Pfam" id="PF25603">
    <property type="entry name" value="SPT23_MGA2_DBD"/>
    <property type="match status" value="1"/>
</dbReference>
<dbReference type="PANTHER" id="PTHR24171">
    <property type="entry name" value="ANKYRIN REPEAT DOMAIN-CONTAINING PROTEIN 39-RELATED"/>
    <property type="match status" value="1"/>
</dbReference>
<accession>A0A5N6U6Y6</accession>
<dbReference type="InterPro" id="IPR013783">
    <property type="entry name" value="Ig-like_fold"/>
</dbReference>
<evidence type="ECO:0000259" key="6">
    <source>
        <dbReference type="Pfam" id="PF01833"/>
    </source>
</evidence>
<evidence type="ECO:0000256" key="1">
    <source>
        <dbReference type="ARBA" id="ARBA00022737"/>
    </source>
</evidence>
<dbReference type="OrthoDB" id="71307at2759"/>
<reference evidence="8 9" key="1">
    <citation type="submission" date="2019-04" db="EMBL/GenBank/DDBJ databases">
        <title>Friends and foes A comparative genomics study of 23 Aspergillus species from section Flavi.</title>
        <authorList>
            <consortium name="DOE Joint Genome Institute"/>
            <person name="Kjaerbolling I."/>
            <person name="Vesth T."/>
            <person name="Frisvad J.C."/>
            <person name="Nybo J.L."/>
            <person name="Theobald S."/>
            <person name="Kildgaard S."/>
            <person name="Isbrandt T."/>
            <person name="Kuo A."/>
            <person name="Sato A."/>
            <person name="Lyhne E.K."/>
            <person name="Kogle M.E."/>
            <person name="Wiebenga A."/>
            <person name="Kun R.S."/>
            <person name="Lubbers R.J."/>
            <person name="Makela M.R."/>
            <person name="Barry K."/>
            <person name="Chovatia M."/>
            <person name="Clum A."/>
            <person name="Daum C."/>
            <person name="Haridas S."/>
            <person name="He G."/>
            <person name="LaButti K."/>
            <person name="Lipzen A."/>
            <person name="Mondo S."/>
            <person name="Riley R."/>
            <person name="Salamov A."/>
            <person name="Simmons B.A."/>
            <person name="Magnuson J.K."/>
            <person name="Henrissat B."/>
            <person name="Mortensen U.H."/>
            <person name="Larsen T.O."/>
            <person name="Devries R.P."/>
            <person name="Grigoriev I.V."/>
            <person name="Machida M."/>
            <person name="Baker S.E."/>
            <person name="Andersen M.R."/>
        </authorList>
    </citation>
    <scope>NUCLEOTIDE SEQUENCE [LARGE SCALE GENOMIC DNA]</scope>
    <source>
        <strain evidence="8 9">IBT 18842</strain>
    </source>
</reference>
<feature type="compositionally biased region" description="Acidic residues" evidence="4">
    <location>
        <begin position="1133"/>
        <end position="1147"/>
    </location>
</feature>
<feature type="compositionally biased region" description="Polar residues" evidence="4">
    <location>
        <begin position="60"/>
        <end position="77"/>
    </location>
</feature>
<dbReference type="Gene3D" id="1.25.40.20">
    <property type="entry name" value="Ankyrin repeat-containing domain"/>
    <property type="match status" value="1"/>
</dbReference>
<feature type="compositionally biased region" description="Polar residues" evidence="4">
    <location>
        <begin position="260"/>
        <end position="269"/>
    </location>
</feature>
<evidence type="ECO:0000313" key="8">
    <source>
        <dbReference type="EMBL" id="KAE8154415.1"/>
    </source>
</evidence>
<evidence type="ECO:0000256" key="3">
    <source>
        <dbReference type="PROSITE-ProRule" id="PRU00023"/>
    </source>
</evidence>
<dbReference type="InterPro" id="IPR002909">
    <property type="entry name" value="IPT_dom"/>
</dbReference>
<evidence type="ECO:0000259" key="7">
    <source>
        <dbReference type="Pfam" id="PF25603"/>
    </source>
</evidence>
<dbReference type="Pfam" id="PF01833">
    <property type="entry name" value="TIG"/>
    <property type="match status" value="1"/>
</dbReference>
<protein>
    <submittedName>
        <fullName evidence="8">Uncharacterized protein</fullName>
    </submittedName>
</protein>
<dbReference type="InterPro" id="IPR057962">
    <property type="entry name" value="SPT23_MGA2_DBD"/>
</dbReference>
<feature type="transmembrane region" description="Helical" evidence="5">
    <location>
        <begin position="1362"/>
        <end position="1382"/>
    </location>
</feature>
<feature type="compositionally biased region" description="Polar residues" evidence="4">
    <location>
        <begin position="639"/>
        <end position="658"/>
    </location>
</feature>
<feature type="region of interest" description="Disordered" evidence="4">
    <location>
        <begin position="956"/>
        <end position="976"/>
    </location>
</feature>
<feature type="compositionally biased region" description="Polar residues" evidence="4">
    <location>
        <begin position="122"/>
        <end position="134"/>
    </location>
</feature>
<evidence type="ECO:0000256" key="2">
    <source>
        <dbReference type="ARBA" id="ARBA00023043"/>
    </source>
</evidence>
<dbReference type="InterPro" id="IPR002110">
    <property type="entry name" value="Ankyrin_rpt"/>
</dbReference>
<feature type="compositionally biased region" description="Low complexity" evidence="4">
    <location>
        <begin position="1306"/>
        <end position="1318"/>
    </location>
</feature>
<dbReference type="InterPro" id="IPR036770">
    <property type="entry name" value="Ankyrin_rpt-contain_sf"/>
</dbReference>
<feature type="domain" description="IPT/TIG" evidence="6">
    <location>
        <begin position="817"/>
        <end position="885"/>
    </location>
</feature>
<dbReference type="InterPro" id="IPR014756">
    <property type="entry name" value="Ig_E-set"/>
</dbReference>
<feature type="repeat" description="ANK" evidence="3">
    <location>
        <begin position="1008"/>
        <end position="1040"/>
    </location>
</feature>
<feature type="region of interest" description="Disordered" evidence="4">
    <location>
        <begin position="764"/>
        <end position="800"/>
    </location>
</feature>
<feature type="compositionally biased region" description="Pro residues" evidence="4">
    <location>
        <begin position="567"/>
        <end position="577"/>
    </location>
</feature>
<keyword evidence="9" id="KW-1185">Reference proteome</keyword>
<dbReference type="PROSITE" id="PS50297">
    <property type="entry name" value="ANK_REP_REGION"/>
    <property type="match status" value="2"/>
</dbReference>
<gene>
    <name evidence="8" type="ORF">BDV25DRAFT_147663</name>
</gene>
<feature type="compositionally biased region" description="Basic and acidic residues" evidence="4">
    <location>
        <begin position="407"/>
        <end position="418"/>
    </location>
</feature>
<evidence type="ECO:0000256" key="4">
    <source>
        <dbReference type="SAM" id="MobiDB-lite"/>
    </source>
</evidence>
<dbReference type="Pfam" id="PF12796">
    <property type="entry name" value="Ank_2"/>
    <property type="match status" value="1"/>
</dbReference>
<keyword evidence="1" id="KW-0677">Repeat</keyword>
<evidence type="ECO:0000313" key="9">
    <source>
        <dbReference type="Proteomes" id="UP000325780"/>
    </source>
</evidence>
<feature type="compositionally biased region" description="Low complexity" evidence="4">
    <location>
        <begin position="101"/>
        <end position="116"/>
    </location>
</feature>
<feature type="region of interest" description="Disordered" evidence="4">
    <location>
        <begin position="195"/>
        <end position="278"/>
    </location>
</feature>
<feature type="region of interest" description="Disordered" evidence="4">
    <location>
        <begin position="1092"/>
        <end position="1179"/>
    </location>
</feature>
<feature type="region of interest" description="Disordered" evidence="4">
    <location>
        <begin position="407"/>
        <end position="442"/>
    </location>
</feature>
<organism evidence="8 9">
    <name type="scientific">Aspergillus avenaceus</name>
    <dbReference type="NCBI Taxonomy" id="36643"/>
    <lineage>
        <taxon>Eukaryota</taxon>
        <taxon>Fungi</taxon>
        <taxon>Dikarya</taxon>
        <taxon>Ascomycota</taxon>
        <taxon>Pezizomycotina</taxon>
        <taxon>Eurotiomycetes</taxon>
        <taxon>Eurotiomycetidae</taxon>
        <taxon>Eurotiales</taxon>
        <taxon>Aspergillaceae</taxon>
        <taxon>Aspergillus</taxon>
        <taxon>Aspergillus subgen. Circumdati</taxon>
    </lineage>
</organism>
<feature type="region of interest" description="Disordered" evidence="4">
    <location>
        <begin position="1303"/>
        <end position="1324"/>
    </location>
</feature>
<feature type="domain" description="SPT23/MGA2-like DNA-binding" evidence="7">
    <location>
        <begin position="330"/>
        <end position="562"/>
    </location>
</feature>
<feature type="region of interest" description="Disordered" evidence="4">
    <location>
        <begin position="639"/>
        <end position="752"/>
    </location>
</feature>
<dbReference type="Proteomes" id="UP000325780">
    <property type="component" value="Unassembled WGS sequence"/>
</dbReference>
<dbReference type="SUPFAM" id="SSF81296">
    <property type="entry name" value="E set domains"/>
    <property type="match status" value="1"/>
</dbReference>
<dbReference type="CDD" id="cd00102">
    <property type="entry name" value="IPT"/>
    <property type="match status" value="1"/>
</dbReference>
<keyword evidence="5" id="KW-0812">Transmembrane</keyword>
<keyword evidence="5" id="KW-0472">Membrane</keyword>
<dbReference type="PROSITE" id="PS50088">
    <property type="entry name" value="ANK_REPEAT"/>
    <property type="match status" value="2"/>
</dbReference>
<feature type="compositionally biased region" description="Low complexity" evidence="4">
    <location>
        <begin position="1"/>
        <end position="14"/>
    </location>
</feature>
<dbReference type="SMART" id="SM00248">
    <property type="entry name" value="ANK"/>
    <property type="match status" value="2"/>
</dbReference>
<feature type="region of interest" description="Disordered" evidence="4">
    <location>
        <begin position="1"/>
        <end position="32"/>
    </location>
</feature>
<feature type="compositionally biased region" description="Low complexity" evidence="4">
    <location>
        <begin position="737"/>
        <end position="748"/>
    </location>
</feature>
<sequence length="1409" mass="152979">MGPAEAASSPAFPALDPIVVDNDMDNPYQDSNLDFLDSAQLQMSSENAGRDFDDLFAHSTSSRTVTESGSVCLSPSDLSLKRPYSEQETLRQPNLVKSDSPAESPEASSRSSSSESPRNHLRNTSVASTTSAIQSETNMMPFGYTSEDWLNQDLGSVKEEVMFGFDPSAMANMDGNFPDLESSNKAMDAAFDFESAASSPSPLKTESTPQPSNQKGLRPQFRSASSSAHKRSASPQIQPTGSPYFRHNGKEPSPFAMSGLPSQAKSPMNQWAGRSPSSLLEESFGGINMNASSPLNPNLSFAPSGFNFGLNFAPSPPQSTMRSESTQRHVLTVHPTSLKSRVETQIPIRLTLYPLPAGVKKLRLPSHTISKPKFLAPASADRSLDTVELYTSLVCTSAMQDQEKLKKAFARARGEPRYRSSSSSPQASDDSQEEDKPLDGGEVKICSGCIQRERKRAFRKKQRKPEEDELFQKDEEKRVIVFNTNEIKDWTEPSKTAMPAYGDGPIIPAGAMQVELPMRIACYCRHQNEKLGFQVIFTLKDYKENVIAQAITNSIMITDDHKTHATPAPPAPGPSPSLPDGTQLPGVGVFPSGPCVDNGKPSASSQPSSSATDIQGLQQRFNSQYQVTPGTFAISQNATNGAAASTSRGLSRQTSPNDFQGPMSKRRKHSNSGRLPNELTMTKLENGQSSTGVSNTPGLNNDSPFSAPRGFASPVERPFVTASAMSGQFPNGPPTPNGGDNNPFFNPTSQQQQTLDSFIQQQLMSAPNSAQPSRPGTPGPSTRNNFPDQSINLPLGPSPSTPMWPPLTNAGNRLPSVIHKLVPAEGSITGGTEVTLLGSGFYPGMEVVFGDTLATTTTFWGDKCLNCLTPPALQPGLVAVVFKHEHPTFGQLQPVQPLMPKQQQYFRYVDDRELQMYRLALGILGQKLGSQADAFQTAQQIMGSDTKSVFGLQKDFQGSSSGGHQRQVPGLESQGKLSDMDSKMLTYLEFVDLDDNPRPPKYNSRCATGQTLLHFAASLGLTRFVAGLLARGANPDVQDNSGNTPMHLAALQGHAHIVNRLRLAGGGVNARSIRGFTPADIASTLPAHQAALVPAQHRRSRSVGSLASTRRRHSSSASLHSLWESSSVSSDQAVDDSDDLDDDESDSLDFTVSRRSSMHHDAPTQIPAPDQTPADDARPFSPPAALVAWRNQLQAQINQFQQSVANAFPNLPALPPMPALPDYQAHPMMRRITNLVPNRPSTARSAKEGWWDLLTGNTAPNATELPSYEELYPEQDGLGGEDAANLKKSSMLQAATDAVMDQHFEAQSSTQASASRATPVKQDKEDLRDIRIGRKVISREQQKHLREQQAQRMKGLGSDRNLYFIWIPLLLLVICAWARSYVPGIWQGMLSAYEFVKTRYAQRALDVGV</sequence>
<feature type="region of interest" description="Disordered" evidence="4">
    <location>
        <begin position="60"/>
        <end position="134"/>
    </location>
</feature>
<feature type="compositionally biased region" description="Polar residues" evidence="4">
    <location>
        <begin position="204"/>
        <end position="215"/>
    </location>
</feature>
<feature type="region of interest" description="Disordered" evidence="4">
    <location>
        <begin position="561"/>
        <end position="613"/>
    </location>
</feature>
<evidence type="ECO:0000256" key="5">
    <source>
        <dbReference type="SAM" id="Phobius"/>
    </source>
</evidence>
<feature type="compositionally biased region" description="Low complexity" evidence="4">
    <location>
        <begin position="420"/>
        <end position="429"/>
    </location>
</feature>
<feature type="compositionally biased region" description="Polar residues" evidence="4">
    <location>
        <begin position="764"/>
        <end position="792"/>
    </location>
</feature>
<keyword evidence="2 3" id="KW-0040">ANK repeat</keyword>
<feature type="compositionally biased region" description="Low complexity" evidence="4">
    <location>
        <begin position="1115"/>
        <end position="1132"/>
    </location>
</feature>
<dbReference type="Gene3D" id="2.60.40.10">
    <property type="entry name" value="Immunoglobulins"/>
    <property type="match status" value="1"/>
</dbReference>
<proteinExistence type="predicted"/>
<name>A0A5N6U6Y6_ASPAV</name>
<dbReference type="EMBL" id="ML742029">
    <property type="protein sequence ID" value="KAE8154415.1"/>
    <property type="molecule type" value="Genomic_DNA"/>
</dbReference>